<evidence type="ECO:0000259" key="1">
    <source>
        <dbReference type="PROSITE" id="PS50994"/>
    </source>
</evidence>
<dbReference type="InterPro" id="IPR001584">
    <property type="entry name" value="Integrase_cat-core"/>
</dbReference>
<dbReference type="InterPro" id="IPR051917">
    <property type="entry name" value="Transposase-Integrase"/>
</dbReference>
<feature type="domain" description="Integrase catalytic" evidence="1">
    <location>
        <begin position="124"/>
        <end position="288"/>
    </location>
</feature>
<keyword evidence="3" id="KW-1185">Reference proteome</keyword>
<dbReference type="PANTHER" id="PTHR10948:SF23">
    <property type="entry name" value="TRANSPOSASE INSI FOR INSERTION SEQUENCE ELEMENT IS30A-RELATED"/>
    <property type="match status" value="1"/>
</dbReference>
<dbReference type="SUPFAM" id="SSF53098">
    <property type="entry name" value="Ribonuclease H-like"/>
    <property type="match status" value="1"/>
</dbReference>
<evidence type="ECO:0000313" key="2">
    <source>
        <dbReference type="EMBL" id="RXR24717.1"/>
    </source>
</evidence>
<comment type="caution">
    <text evidence="2">The sequence shown here is derived from an EMBL/GenBank/DDBJ whole genome shotgun (WGS) entry which is preliminary data.</text>
</comment>
<protein>
    <submittedName>
        <fullName evidence="2">IS30 family transposase</fullName>
    </submittedName>
</protein>
<sequence length="294" mass="33889">MNRFYRHLNLDEHPAFRGYFHVAAHSKAGGRRLRGGKVARDAALATYIEARLSDYWSPEQIAGYLRTHPDSGLSVCHETIYQFIYGAQGRARQLGRLLPSRRKNRRRRYARRPRGLFIPLQNTIGHRPFEIGERTRFGDWEGDLMIFRREYGTSNVTSLIERRSRYMLLSCNRSRHSAGVMAGIERQLGPLPAMLRRSMTFDRGTEFASYPVLASSLGIASYFCQPSAPWQKGSVENGNGRLRRFLPLDTDIAMIDEKELDRIAARLNSIPRKCLGYRTPRDVFDEQIRHARAE</sequence>
<evidence type="ECO:0000313" key="3">
    <source>
        <dbReference type="Proteomes" id="UP000290958"/>
    </source>
</evidence>
<dbReference type="InterPro" id="IPR053392">
    <property type="entry name" value="Transposase_IS30-like"/>
</dbReference>
<reference evidence="3" key="1">
    <citation type="submission" date="2019-01" db="EMBL/GenBank/DDBJ databases">
        <title>Cytophagaceae bacterium strain CAR-16.</title>
        <authorList>
            <person name="Chen W.-M."/>
        </authorList>
    </citation>
    <scope>NUCLEOTIDE SEQUENCE [LARGE SCALE GENOMIC DNA]</scope>
    <source>
        <strain evidence="3">CHR27</strain>
    </source>
</reference>
<dbReference type="OrthoDB" id="9803231at2"/>
<accession>A0A4Q1KCQ7</accession>
<dbReference type="Gene3D" id="3.30.420.10">
    <property type="entry name" value="Ribonuclease H-like superfamily/Ribonuclease H"/>
    <property type="match status" value="1"/>
</dbReference>
<name>A0A4Q1KCQ7_9SPHN</name>
<gene>
    <name evidence="2" type="ORF">EQG66_14895</name>
</gene>
<dbReference type="GO" id="GO:0004803">
    <property type="term" value="F:transposase activity"/>
    <property type="evidence" value="ECO:0007669"/>
    <property type="project" value="TreeGrafter"/>
</dbReference>
<dbReference type="Proteomes" id="UP000290958">
    <property type="component" value="Unassembled WGS sequence"/>
</dbReference>
<dbReference type="AlphaFoldDB" id="A0A4Q1KCQ7"/>
<dbReference type="InterPro" id="IPR036397">
    <property type="entry name" value="RNaseH_sf"/>
</dbReference>
<dbReference type="GO" id="GO:0005829">
    <property type="term" value="C:cytosol"/>
    <property type="evidence" value="ECO:0007669"/>
    <property type="project" value="TreeGrafter"/>
</dbReference>
<dbReference type="GO" id="GO:0015074">
    <property type="term" value="P:DNA integration"/>
    <property type="evidence" value="ECO:0007669"/>
    <property type="project" value="InterPro"/>
</dbReference>
<proteinExistence type="predicted"/>
<dbReference type="EMBL" id="SBKP01000027">
    <property type="protein sequence ID" value="RXR24717.1"/>
    <property type="molecule type" value="Genomic_DNA"/>
</dbReference>
<dbReference type="PROSITE" id="PS50994">
    <property type="entry name" value="INTEGRASE"/>
    <property type="match status" value="1"/>
</dbReference>
<dbReference type="GO" id="GO:0003676">
    <property type="term" value="F:nucleic acid binding"/>
    <property type="evidence" value="ECO:0007669"/>
    <property type="project" value="InterPro"/>
</dbReference>
<dbReference type="InterPro" id="IPR012337">
    <property type="entry name" value="RNaseH-like_sf"/>
</dbReference>
<organism evidence="2 3">
    <name type="scientific">Sphingobium fluviale</name>
    <dbReference type="NCBI Taxonomy" id="2506423"/>
    <lineage>
        <taxon>Bacteria</taxon>
        <taxon>Pseudomonadati</taxon>
        <taxon>Pseudomonadota</taxon>
        <taxon>Alphaproteobacteria</taxon>
        <taxon>Sphingomonadales</taxon>
        <taxon>Sphingomonadaceae</taxon>
        <taxon>Sphingobium</taxon>
    </lineage>
</organism>
<dbReference type="PANTHER" id="PTHR10948">
    <property type="entry name" value="TRANSPOSASE"/>
    <property type="match status" value="1"/>
</dbReference>
<dbReference type="NCBIfam" id="NF033563">
    <property type="entry name" value="transpos_IS30"/>
    <property type="match status" value="1"/>
</dbReference>
<dbReference type="GO" id="GO:0032196">
    <property type="term" value="P:transposition"/>
    <property type="evidence" value="ECO:0007669"/>
    <property type="project" value="TreeGrafter"/>
</dbReference>